<gene>
    <name evidence="2" type="ORF">ESZ26_13200</name>
</gene>
<dbReference type="Pfam" id="PF17963">
    <property type="entry name" value="Big_9"/>
    <property type="match status" value="29"/>
</dbReference>
<sequence>MENYTNPKNAQVINVKGEVHTNVAVNTLLQVGDVIEAGTVLNLIKGSEIVLAFADGSQHRVYSYEGESVNDIRVDIVPNDDNTGTVDNNDINNIQNEISAIQDLIDSESDAELPETTAGLTSNEGTSFVTVNRTGDETLAQAGYDTTEQNNASVLSTDLDNDNNNNNFALFDGNETVSVTEDTSVTGNVLENGASAGGPLSVINFTVDGNTFEVGEAVNLAEGELTLNADGSYTFVPADNFNGSVPVVNYTVTDGAGNTDNSTLTILVTPVSDLTDADETVTTAEDTSVSGNVLNNAETADGPLIITSFTVDGNTFNAGETVTLTEGELTLNADGSYTFTPADNFNGAVPVISYIVTDGAGDTDSSTLTISVTPVSDLTDSNESVTTAEDTAISGNVLDNAETADGPLTVTSFTVDGNTFNVGETVTLTEGELTLNADGSYTFTPADNFNGAVPVITYNVTDGAGDTDSSTLTISVTPVSDLTDSNESVRTAEDTAISGNVLDNAETADGPLTVTSFTVDGNTYSAGDTVTLTEGELTLNADGSYTFIPADNFNGSVPVISYIVTDGAGDTDSSTLTISVTPVSDLTDADEAVTTAEDTAISGNVLDNGNSIEGTLTVTSFTVGGNTFNAGETVTLTEGELTLNADGSYTFTPADNFNGAVPVITYIVTDGAGDTDSSTLTISVTPVSDLTDSNESVTTAEDTAISGNVLDNAETADGPLTVTSFTVDGNTYSAGDTVTLTEGELTLNADGSYTFTPADNFNGAVPVISYTVTDGAGDTQSSTLTISVTPVSDLSDDSESVTIDEDTTATGNVLDNAETAEGPLTVTSFTVDGDAYNAGETVTLTEGELTLNADGSYTFTPADNFNGAVPVITYNVTDGAGDTDSSTLTISVTPVSDLTDSNESVTTAEDAAISGNVLDNAETADGPLTVTSFTVDGNTFNVGETVTLTEGELTLNADGSYTFTPADNFNGAVPVITYIVTDGAGDTDSSTLTISVTPVSDLTDSNESVRTAEDTAISGNVLDNAETADGPLTVTSFTVDGNTFNAGETVTLTEGELTLNADGSYTFTPADNFNGAVPVISYTVTDGAGDTDSSTLTISVTPVSDLSDDNETVTVAEDTSATGNVLDNAETADGPLTVTSFTVDGDAYNAGETVTLTEGELTLNADGSYTFTPADNFNGAVPVITYIVTDGAGDTDSSTLTISVTPVSDLTDSNESVTTAEDTAISGNVLDNAETADGPLTVTSFTVDGNTFNAGETVTLTEGELTLNADGSYTFTPADNFNGAVPVITYTVTDGAGDTDSSTLTISVTPVSDLSDDNETVSVAEDTPATGNVLDNAETADGPLTVTSFTVDGNTYNAGETVTLTEGELTLNADGSYTFTPNDNFNGAVPVITYIVTDGAGDTDSSTLTISVTPVSDLTDDNETVTVAEDTPATGNVLDNAETADGPLTVTSFTVDGDTYNAGETVTLTEGELTLNADGSYTFTPADNFNGAVPVITYIVTDGAGDTDSSTLTISVTPVSDLSDDNETVTVAEDTTATGNVLDNAETADGPLTVTSFTVDGNTYSAGDTVTLTEGELTLNADGSYTFTPNDNFNGAVPVITYIVTDGAGDTDSSTLTISVTPVSDLIDDSETVTIAEDTTATGNVLDNANSVDGPLTVTSFTVDGGTYNAGDTVTLTEGELTLNADGSYTFTPNDNFNGAVPVISYTVTDGAGDTQSSTLTISVTPVSDLTDDNESVSVAEDTPATGNVLDNAASVDGPLTVTSFTVDGDTYNAGETVTLTEGELTLNTDGSYTFTPNDNFNGAVPVISYTVTDGAGDTQSSTLTISVTPVSDLSDENESVTIDEDTTATGNVLDNAETAEGPLTVTSFTVDGNTYNAGETITLTEGELTLNADGSYTFTPADNFNGAVPVISYTVTDGAGDIQSSTLTISVTPVSDFTDDNETVTIAEDTPATGNVLDNANSVDGPLTVMSFTVDGDTYNAGDTVTLTEGELTLNADGSYTFTPADNFNGSVPVITYIVTDGAGDTQSSTLTISVTPVTDLNDDNETVTIAEDTPATGNVLDNAETADGPMTVTSFTVDGNTYNAGNTVTLTEGELTLNADGSYTFTPSDNFNGAVPVISYTVTDGTGDTQSSTLTISVTPVSDLTDDNETVSVAEDTPATGNVLDNAETADGPLTVTSFTVDGDAYNAGDTVTLTEGELTLNADGSYTFTPADNFNSAVPVISYTVTDGAGDTQSSTLTVSVTPVSDLTDDNETVTVAEDTTATGNVLDNANSVDAPLTVISFTVGGDTYNAGETVNLAEGELTLNADGSYTFTPNDNFNGAVPVITYIVSDGAGDTQSSTLTISVTPVSDLSDDSETVSVAEDTTATGNVLDNANSVDAPLTVTSFTVDGNTYNAGDTVSLTEGELTLNADGSYTFTPNDNFNGAVPVITYIVTDGAGDTDSSTLTISVTPVSDLSDDSETVSVVEDTPATGNVLDNANSVDGPLTVTSFTVDGDTYNAGDTVSLTEGELTLNTDGSYTFTPADNFNGAVPVITYTVTDGAGDTQSSTLTISVTPVSDLTDDNETVTIAEDTPATGNVLDNAETAEGPLTVTSFTVDGDTYNAGETVTLTEGELTLNADGSYTFTPNDNFNGAVPVITYIVTDGAGDTQSSTLTISVTPVSDLTDDNETVSVAEDTPATGNVLDNAASVDGPLTVTSFTVDGNTYNAGDTVTLTEGELTLNADGSYTFTPNDNFNGSVPVISYTVTDSAGDTEISSLTISVTPVSDLTDDNETVTIAEDTPATGNVLDNAETAEGPLTVTSFTVDGDTYNAGETVTLTEGELTLNADGSYTFTPNDNFNGAVPVISYTVTDGAGDTQSSTLTISVTPVSDLTDDNESVSVAEDTPATGNVLDNAASVDGPLTVTSFTVDGDTYNAGETVTLTEGELTLNTDGSYTFTPADNFNGAVPVISYTVTDGAGDTQSSTLTISVTPVSDLTDDNETVTVAEDTTATGNVLDNANSVDAPLTVISFTVGGDTYNAGETVNLAEGELTLNADGSYTFTPNDNFNGAVPVITYIVTDGAGDTQSSTLTISVTPVSDLTDNNEVVSTNEDTSVSGNVLDNGASPDNPLSVTGFTIAGVTYTIGTTASLVEGELTLNADGSYTFLPADNYNGGVPVVTYTVTDGAGDTNESTLTINVDEVDDLTDTTADINSTSEDTTLTVNAINGVLSNDSDIDDVLTVANFSVDTGIGGQTSFVAGQTAVILGVGSLTLNVDGGYTFVPADNYFGVVPVVTYTTNTGVSDTLTLTVTPVNDPPVAEDDGFNIDEGESVSGNIISHHDGDGVIDTDGGDGSTLVITHINGVELIFETDGFAVINVEGGILSINASGDFTYQNSEGFVLGADFPSFEYSLSDGIDTDTATVTISINDSAPVAVDDNNGIEYDDKNGDGTTNRAEGIKGNVIKRGSSGDNRDTSVDGTVTLIQFEYEGQVYIFDTNNTSYIIDTGFGTFTMYDTGRYEFRLPVGTDTNLIPPSIEIFYTIQDGDTVNPETDNATLTIYFESANANNANDTNEENSAFSDGELIDLSFSESTTSQAVNNEGSSLATDYDLSDLLVQSQSESIGETFMLNELSQSDINTDQESEVTAIFADENLTLENIDQVDVLSNTETIITNNFLNKGVTLNSDASSEVVALPIELDTSDQI</sequence>
<keyword evidence="3" id="KW-1185">Reference proteome</keyword>
<organism evidence="2 3">
    <name type="scientific">Colwellia hornerae</name>
    <dbReference type="NCBI Taxonomy" id="89402"/>
    <lineage>
        <taxon>Bacteria</taxon>
        <taxon>Pseudomonadati</taxon>
        <taxon>Pseudomonadota</taxon>
        <taxon>Gammaproteobacteria</taxon>
        <taxon>Alteromonadales</taxon>
        <taxon>Colwelliaceae</taxon>
        <taxon>Colwellia</taxon>
    </lineage>
</organism>
<dbReference type="Pfam" id="PF17803">
    <property type="entry name" value="Cadherin_4"/>
    <property type="match status" value="1"/>
</dbReference>
<dbReference type="Gene3D" id="2.60.40.1200">
    <property type="match status" value="30"/>
</dbReference>
<dbReference type="InterPro" id="IPR040853">
    <property type="entry name" value="RapA2_cadherin-like"/>
</dbReference>
<feature type="domain" description="RapA2 cadherin-like" evidence="1">
    <location>
        <begin position="3286"/>
        <end position="3374"/>
    </location>
</feature>
<proteinExistence type="predicted"/>
<dbReference type="RefSeq" id="WP_146799948.1">
    <property type="nucleotide sequence ID" value="NZ_VOLP01000017.1"/>
</dbReference>
<evidence type="ECO:0000313" key="2">
    <source>
        <dbReference type="EMBL" id="TWX57544.1"/>
    </source>
</evidence>
<dbReference type="NCBIfam" id="NF012211">
    <property type="entry name" value="tand_rpt_95"/>
    <property type="match status" value="29"/>
</dbReference>
<accession>A0ABY3HC63</accession>
<comment type="caution">
    <text evidence="2">The sequence shown here is derived from an EMBL/GenBank/DDBJ whole genome shotgun (WGS) entry which is preliminary data.</text>
</comment>
<protein>
    <submittedName>
        <fullName evidence="2">Tandem-95 repeat protein</fullName>
    </submittedName>
</protein>
<reference evidence="2 3" key="1">
    <citation type="submission" date="2019-08" db="EMBL/GenBank/DDBJ databases">
        <title>Genomes of sea-ice associated Colwellia species.</title>
        <authorList>
            <person name="Bowman J.P."/>
        </authorList>
    </citation>
    <scope>NUCLEOTIDE SEQUENCE [LARGE SCALE GENOMIC DNA]</scope>
    <source>
        <strain evidence="2 3">ACAM 607</strain>
    </source>
</reference>
<name>A0ABY3HC63_9GAMM</name>
<dbReference type="EMBL" id="VOLR01000018">
    <property type="protein sequence ID" value="TWX57544.1"/>
    <property type="molecule type" value="Genomic_DNA"/>
</dbReference>
<dbReference type="Proteomes" id="UP000321525">
    <property type="component" value="Unassembled WGS sequence"/>
</dbReference>
<evidence type="ECO:0000313" key="3">
    <source>
        <dbReference type="Proteomes" id="UP000321525"/>
    </source>
</evidence>
<evidence type="ECO:0000259" key="1">
    <source>
        <dbReference type="Pfam" id="PF17803"/>
    </source>
</evidence>